<gene>
    <name evidence="1" type="ORF">COV01_03230</name>
</gene>
<reference evidence="2" key="1">
    <citation type="submission" date="2017-09" db="EMBL/GenBank/DDBJ databases">
        <title>Depth-based differentiation of microbial function through sediment-hosted aquifers and enrichment of novel symbionts in the deep terrestrial subsurface.</title>
        <authorList>
            <person name="Probst A.J."/>
            <person name="Ladd B."/>
            <person name="Jarett J.K."/>
            <person name="Geller-Mcgrath D.E."/>
            <person name="Sieber C.M.K."/>
            <person name="Emerson J.B."/>
            <person name="Anantharaman K."/>
            <person name="Thomas B.C."/>
            <person name="Malmstrom R."/>
            <person name="Stieglmeier M."/>
            <person name="Klingl A."/>
            <person name="Woyke T."/>
            <person name="Ryan C.M."/>
            <person name="Banfield J.F."/>
        </authorList>
    </citation>
    <scope>NUCLEOTIDE SEQUENCE [LARGE SCALE GENOMIC DNA]</scope>
</reference>
<dbReference type="EMBL" id="PFEQ01000013">
    <property type="protein sequence ID" value="PJE74085.1"/>
    <property type="molecule type" value="Genomic_DNA"/>
</dbReference>
<name>A0A2M8LBW2_9BACT</name>
<protein>
    <submittedName>
        <fullName evidence="1">Uncharacterized protein</fullName>
    </submittedName>
</protein>
<organism evidence="1 2">
    <name type="scientific">Candidatus Taylorbacteria bacterium CG10_big_fil_rev_8_21_14_0_10_41_48</name>
    <dbReference type="NCBI Taxonomy" id="1975024"/>
    <lineage>
        <taxon>Bacteria</taxon>
        <taxon>Candidatus Tayloriibacteriota</taxon>
    </lineage>
</organism>
<evidence type="ECO:0000313" key="2">
    <source>
        <dbReference type="Proteomes" id="UP000228700"/>
    </source>
</evidence>
<dbReference type="AlphaFoldDB" id="A0A2M8LBW2"/>
<evidence type="ECO:0000313" key="1">
    <source>
        <dbReference type="EMBL" id="PJE74085.1"/>
    </source>
</evidence>
<comment type="caution">
    <text evidence="1">The sequence shown here is derived from an EMBL/GenBank/DDBJ whole genome shotgun (WGS) entry which is preliminary data.</text>
</comment>
<accession>A0A2M8LBW2</accession>
<sequence length="59" mass="6670">MGKGGKFIFHPKTPTTIMRIQKVSYVVKVGETSHVMTMTRIVGLKIRELVLVKTKQAKK</sequence>
<proteinExistence type="predicted"/>
<dbReference type="Proteomes" id="UP000228700">
    <property type="component" value="Unassembled WGS sequence"/>
</dbReference>